<evidence type="ECO:0008006" key="3">
    <source>
        <dbReference type="Google" id="ProtNLM"/>
    </source>
</evidence>
<dbReference type="EMBL" id="CAUOFW020002014">
    <property type="protein sequence ID" value="CAK9150256.1"/>
    <property type="molecule type" value="Genomic_DNA"/>
</dbReference>
<dbReference type="PANTHER" id="PTHR38926:SF13">
    <property type="entry name" value="F-BOX DOMAIN CONTAINING PROTEIN, EXPRESSED"/>
    <property type="match status" value="1"/>
</dbReference>
<reference evidence="1 2" key="1">
    <citation type="submission" date="2024-02" db="EMBL/GenBank/DDBJ databases">
        <authorList>
            <person name="Vignale AGUSTIN F."/>
            <person name="Sosa J E."/>
            <person name="Modenutti C."/>
        </authorList>
    </citation>
    <scope>NUCLEOTIDE SEQUENCE [LARGE SCALE GENOMIC DNA]</scope>
</reference>
<evidence type="ECO:0000313" key="2">
    <source>
        <dbReference type="Proteomes" id="UP001642360"/>
    </source>
</evidence>
<dbReference type="InterPro" id="IPR032675">
    <property type="entry name" value="LRR_dom_sf"/>
</dbReference>
<dbReference type="PANTHER" id="PTHR38926">
    <property type="entry name" value="F-BOX DOMAIN CONTAINING PROTEIN, EXPRESSED"/>
    <property type="match status" value="1"/>
</dbReference>
<accession>A0ABC8RZ53</accession>
<dbReference type="Gene3D" id="3.80.10.10">
    <property type="entry name" value="Ribonuclease Inhibitor"/>
    <property type="match status" value="1"/>
</dbReference>
<gene>
    <name evidence="1" type="ORF">ILEXP_LOCUS18398</name>
</gene>
<protein>
    <recommendedName>
        <fullName evidence="3">F-box domain-containing protein</fullName>
    </recommendedName>
</protein>
<dbReference type="AlphaFoldDB" id="A0ABC8RZ53"/>
<proteinExistence type="predicted"/>
<comment type="caution">
    <text evidence="1">The sequence shown here is derived from an EMBL/GenBank/DDBJ whole genome shotgun (WGS) entry which is preliminary data.</text>
</comment>
<dbReference type="Proteomes" id="UP001642360">
    <property type="component" value="Unassembled WGS sequence"/>
</dbReference>
<sequence>MEEKGQCPPPTCEAHTVTSINRAQEVSSNLAVEIPLEDRKWKDLDCNILKIIFDQLHVYDLFASVSSVCLSWKSTCWDLLFWSNSMLELSSAAVYLHNFNFMDIKSMEATVLLLTESFGNYSQLVEDDLKDVQLMKFLKSLMEGKDAYGNSLENWRQSIQTILIPSDLEITDQHLLYISERSPGLKSLFLEGASKITAKGFAEAIRSWKYLDVIHLGEFDDQHYTQIIEEIGINCKGLEELHISKVTLSEDIAHVLAKSLQNVKKLRFEAAWLFLSALKTVQERCLQLEEMHISKCTYPCRLRPDFTIWLGPISFSLIRNVGIGDQRCWTMEKFTDF</sequence>
<dbReference type="SUPFAM" id="SSF52047">
    <property type="entry name" value="RNI-like"/>
    <property type="match status" value="1"/>
</dbReference>
<keyword evidence="2" id="KW-1185">Reference proteome</keyword>
<name>A0ABC8RZ53_9AQUA</name>
<organism evidence="1 2">
    <name type="scientific">Ilex paraguariensis</name>
    <name type="common">yerba mate</name>
    <dbReference type="NCBI Taxonomy" id="185542"/>
    <lineage>
        <taxon>Eukaryota</taxon>
        <taxon>Viridiplantae</taxon>
        <taxon>Streptophyta</taxon>
        <taxon>Embryophyta</taxon>
        <taxon>Tracheophyta</taxon>
        <taxon>Spermatophyta</taxon>
        <taxon>Magnoliopsida</taxon>
        <taxon>eudicotyledons</taxon>
        <taxon>Gunneridae</taxon>
        <taxon>Pentapetalae</taxon>
        <taxon>asterids</taxon>
        <taxon>campanulids</taxon>
        <taxon>Aquifoliales</taxon>
        <taxon>Aquifoliaceae</taxon>
        <taxon>Ilex</taxon>
    </lineage>
</organism>
<evidence type="ECO:0000313" key="1">
    <source>
        <dbReference type="EMBL" id="CAK9150256.1"/>
    </source>
</evidence>